<name>A0A842JHU2_9ACTN</name>
<dbReference type="Pfam" id="PF13649">
    <property type="entry name" value="Methyltransf_25"/>
    <property type="match status" value="1"/>
</dbReference>
<dbReference type="InterPro" id="IPR041698">
    <property type="entry name" value="Methyltransf_25"/>
</dbReference>
<dbReference type="CDD" id="cd02440">
    <property type="entry name" value="AdoMet_MTases"/>
    <property type="match status" value="1"/>
</dbReference>
<protein>
    <submittedName>
        <fullName evidence="2">Methyltransferase domain-containing protein</fullName>
    </submittedName>
</protein>
<keyword evidence="3" id="KW-1185">Reference proteome</keyword>
<sequence length="277" mass="30425">MDLLADSAYWVDAYRRAGGDALGAKEDWDAKARGFAHKNRRSSYIDQLVDLLALEPGESVFDMGAGSGTLSIPLAQRGHAVVAVDFSTGMLDELAAGARKAGVEVAAFERSWQDDWTDLPCADVAVASRSLIADDLADACAKLESKARSRVAATMPGGETPAVDLRMLRAMGRPASEREQRRGFVAALNYLFASGRRPSVNHIAYPRRWHAPNFQKLLEAAESASRPRDAAERDALRRFVERHATVDAETDECVLDYEQSIVWSCMIWPVPEREACI</sequence>
<organism evidence="2 3">
    <name type="scientific">Gordonibacter massiliensis</name>
    <name type="common">ex Traore et al. 2017</name>
    <dbReference type="NCBI Taxonomy" id="1841863"/>
    <lineage>
        <taxon>Bacteria</taxon>
        <taxon>Bacillati</taxon>
        <taxon>Actinomycetota</taxon>
        <taxon>Coriobacteriia</taxon>
        <taxon>Eggerthellales</taxon>
        <taxon>Eggerthellaceae</taxon>
        <taxon>Gordonibacter</taxon>
    </lineage>
</organism>
<comment type="caution">
    <text evidence="2">The sequence shown here is derived from an EMBL/GenBank/DDBJ whole genome shotgun (WGS) entry which is preliminary data.</text>
</comment>
<evidence type="ECO:0000259" key="1">
    <source>
        <dbReference type="Pfam" id="PF13649"/>
    </source>
</evidence>
<dbReference type="SUPFAM" id="SSF53335">
    <property type="entry name" value="S-adenosyl-L-methionine-dependent methyltransferases"/>
    <property type="match status" value="1"/>
</dbReference>
<dbReference type="AlphaFoldDB" id="A0A842JHU2"/>
<dbReference type="RefSeq" id="WP_185904768.1">
    <property type="nucleotide sequence ID" value="NZ_JACMSE010000003.1"/>
</dbReference>
<dbReference type="GO" id="GO:0032259">
    <property type="term" value="P:methylation"/>
    <property type="evidence" value="ECO:0007669"/>
    <property type="project" value="UniProtKB-KW"/>
</dbReference>
<dbReference type="EMBL" id="JACMSE010000003">
    <property type="protein sequence ID" value="MBC2888839.1"/>
    <property type="molecule type" value="Genomic_DNA"/>
</dbReference>
<dbReference type="Gene3D" id="3.40.50.150">
    <property type="entry name" value="Vaccinia Virus protein VP39"/>
    <property type="match status" value="1"/>
</dbReference>
<dbReference type="Proteomes" id="UP000587396">
    <property type="component" value="Unassembled WGS sequence"/>
</dbReference>
<reference evidence="2 3" key="1">
    <citation type="submission" date="2020-08" db="EMBL/GenBank/DDBJ databases">
        <authorList>
            <person name="Liu C."/>
            <person name="Sun Q."/>
        </authorList>
    </citation>
    <scope>NUCLEOTIDE SEQUENCE [LARGE SCALE GENOMIC DNA]</scope>
    <source>
        <strain evidence="2 3">N22</strain>
    </source>
</reference>
<accession>A0A842JHU2</accession>
<dbReference type="InterPro" id="IPR029063">
    <property type="entry name" value="SAM-dependent_MTases_sf"/>
</dbReference>
<proteinExistence type="predicted"/>
<gene>
    <name evidence="2" type="ORF">H7313_05675</name>
</gene>
<keyword evidence="2" id="KW-0808">Transferase</keyword>
<dbReference type="GO" id="GO:0008168">
    <property type="term" value="F:methyltransferase activity"/>
    <property type="evidence" value="ECO:0007669"/>
    <property type="project" value="UniProtKB-KW"/>
</dbReference>
<keyword evidence="2" id="KW-0489">Methyltransferase</keyword>
<feature type="domain" description="Methyltransferase" evidence="1">
    <location>
        <begin position="60"/>
        <end position="130"/>
    </location>
</feature>
<evidence type="ECO:0000313" key="3">
    <source>
        <dbReference type="Proteomes" id="UP000587396"/>
    </source>
</evidence>
<evidence type="ECO:0000313" key="2">
    <source>
        <dbReference type="EMBL" id="MBC2888839.1"/>
    </source>
</evidence>